<dbReference type="Gene3D" id="3.50.50.60">
    <property type="entry name" value="FAD/NAD(P)-binding domain"/>
    <property type="match status" value="1"/>
</dbReference>
<dbReference type="InterPro" id="IPR007867">
    <property type="entry name" value="GMC_OxRtase_C"/>
</dbReference>
<feature type="binding site" evidence="3">
    <location>
        <position position="231"/>
    </location>
    <ligand>
        <name>FAD</name>
        <dbReference type="ChEBI" id="CHEBI:57692"/>
    </ligand>
</feature>
<feature type="domain" description="Glucose-methanol-choline oxidoreductase N-terminal" evidence="5">
    <location>
        <begin position="88"/>
        <end position="111"/>
    </location>
</feature>
<comment type="similarity">
    <text evidence="2 4">Belongs to the GMC oxidoreductase family.</text>
</comment>
<dbReference type="PROSITE" id="PS00623">
    <property type="entry name" value="GMC_OXRED_1"/>
    <property type="match status" value="1"/>
</dbReference>
<evidence type="ECO:0000313" key="7">
    <source>
        <dbReference type="EMBL" id="KAF7344193.1"/>
    </source>
</evidence>
<organism evidence="7 8">
    <name type="scientific">Mycena venus</name>
    <dbReference type="NCBI Taxonomy" id="2733690"/>
    <lineage>
        <taxon>Eukaryota</taxon>
        <taxon>Fungi</taxon>
        <taxon>Dikarya</taxon>
        <taxon>Basidiomycota</taxon>
        <taxon>Agaricomycotina</taxon>
        <taxon>Agaricomycetes</taxon>
        <taxon>Agaricomycetidae</taxon>
        <taxon>Agaricales</taxon>
        <taxon>Marasmiineae</taxon>
        <taxon>Mycenaceae</taxon>
        <taxon>Mycena</taxon>
    </lineage>
</organism>
<dbReference type="OrthoDB" id="269227at2759"/>
<keyword evidence="4" id="KW-0285">Flavoprotein</keyword>
<name>A0A8H6XM39_9AGAR</name>
<reference evidence="7" key="1">
    <citation type="submission" date="2020-05" db="EMBL/GenBank/DDBJ databases">
        <title>Mycena genomes resolve the evolution of fungal bioluminescence.</title>
        <authorList>
            <person name="Tsai I.J."/>
        </authorList>
    </citation>
    <scope>NUCLEOTIDE SEQUENCE</scope>
    <source>
        <strain evidence="7">CCC161011</strain>
    </source>
</reference>
<dbReference type="GO" id="GO:0016614">
    <property type="term" value="F:oxidoreductase activity, acting on CH-OH group of donors"/>
    <property type="evidence" value="ECO:0007669"/>
    <property type="project" value="InterPro"/>
</dbReference>
<dbReference type="EMBL" id="JACAZI010000015">
    <property type="protein sequence ID" value="KAF7344193.1"/>
    <property type="molecule type" value="Genomic_DNA"/>
</dbReference>
<dbReference type="Proteomes" id="UP000620124">
    <property type="component" value="Unassembled WGS sequence"/>
</dbReference>
<accession>A0A8H6XM39</accession>
<dbReference type="Pfam" id="PF05199">
    <property type="entry name" value="GMC_oxred_C"/>
    <property type="match status" value="1"/>
</dbReference>
<evidence type="ECO:0000256" key="3">
    <source>
        <dbReference type="PIRSR" id="PIRSR000137-2"/>
    </source>
</evidence>
<sequence length="596" mass="64892">MNLHPTYDIIFAGGGATACVIAGRLAAADSALRILIVENGAHSKDKPFHVQPGRYMNNMMCPEPGMFTVHETRTSANLNGRSLRASNANCVGGGGSINGMMYVRAAASDYDDWEKLGNHGWGSMDLIPLAQKHETYQTGNLGSNHGSSGPLKVSYGSHETHAGRDFLRVAAEYGRGRQLTDDGNDFVSCDAYSRWPKYIDAETGRRSDAAHFYLYPQARNPNLSILDHARVVRILFDHDNRAVGVEYTSSRDTNVSIAYASRLVVLCAGAFCSPAILERSGIGSKDLLQRLNIPVVCDLPGVGENYQDHTMGLVPYYAPDKTVTLTKLAVDKKAAAAYETEWLATGKGIMASNGFDAGIRIRPNTDDLKELGPAFQKRWDEFFSKAPDKPIAWIGTCGCYFGNNPASAVRPSFTMTYLTTYPVALGRVHIQSRDPFASLEVDSGILGSREDLVVLRWAYKWSRELARRMDGYRGEVVLDHPIFPTDSQATCGENSGPVNVSAPDIVYSKEDDDAIDAFHRGNINMAWHALGTCAMKPRDQGGVVDSRLNIHGVKNLKVADMSVAPLNVGANTYNTAMIIGEKAALIIAEELGIESV</sequence>
<keyword evidence="8" id="KW-1185">Reference proteome</keyword>
<dbReference type="AlphaFoldDB" id="A0A8H6XM39"/>
<dbReference type="PIRSF" id="PIRSF000137">
    <property type="entry name" value="Alcohol_oxidase"/>
    <property type="match status" value="1"/>
</dbReference>
<dbReference type="InterPro" id="IPR000172">
    <property type="entry name" value="GMC_OxRdtase_N"/>
</dbReference>
<evidence type="ECO:0000259" key="6">
    <source>
        <dbReference type="PROSITE" id="PS00624"/>
    </source>
</evidence>
<dbReference type="PANTHER" id="PTHR11552:SF78">
    <property type="entry name" value="GLUCOSE-METHANOL-CHOLINE OXIDOREDUCTASE N-TERMINAL DOMAIN-CONTAINING PROTEIN"/>
    <property type="match status" value="1"/>
</dbReference>
<dbReference type="Gene3D" id="3.30.560.10">
    <property type="entry name" value="Glucose Oxidase, domain 3"/>
    <property type="match status" value="1"/>
</dbReference>
<evidence type="ECO:0000313" key="8">
    <source>
        <dbReference type="Proteomes" id="UP000620124"/>
    </source>
</evidence>
<proteinExistence type="inferred from homology"/>
<evidence type="ECO:0000259" key="5">
    <source>
        <dbReference type="PROSITE" id="PS00623"/>
    </source>
</evidence>
<dbReference type="GO" id="GO:0050660">
    <property type="term" value="F:flavin adenine dinucleotide binding"/>
    <property type="evidence" value="ECO:0007669"/>
    <property type="project" value="InterPro"/>
</dbReference>
<evidence type="ECO:0000256" key="2">
    <source>
        <dbReference type="ARBA" id="ARBA00010790"/>
    </source>
</evidence>
<gene>
    <name evidence="7" type="ORF">MVEN_01709700</name>
</gene>
<dbReference type="PROSITE" id="PS00624">
    <property type="entry name" value="GMC_OXRED_2"/>
    <property type="match status" value="1"/>
</dbReference>
<feature type="domain" description="Glucose-methanol-choline oxidoreductase N-terminal" evidence="6">
    <location>
        <begin position="269"/>
        <end position="283"/>
    </location>
</feature>
<dbReference type="SUPFAM" id="SSF51905">
    <property type="entry name" value="FAD/NAD(P)-binding domain"/>
    <property type="match status" value="1"/>
</dbReference>
<keyword evidence="3 4" id="KW-0274">FAD</keyword>
<dbReference type="InterPro" id="IPR012132">
    <property type="entry name" value="GMC_OxRdtase"/>
</dbReference>
<evidence type="ECO:0000256" key="1">
    <source>
        <dbReference type="ARBA" id="ARBA00001974"/>
    </source>
</evidence>
<dbReference type="SUPFAM" id="SSF54373">
    <property type="entry name" value="FAD-linked reductases, C-terminal domain"/>
    <property type="match status" value="1"/>
</dbReference>
<protein>
    <submittedName>
        <fullName evidence="7">Alcohol oxidase</fullName>
    </submittedName>
</protein>
<comment type="cofactor">
    <cofactor evidence="1 3">
        <name>FAD</name>
        <dbReference type="ChEBI" id="CHEBI:57692"/>
    </cofactor>
</comment>
<feature type="binding site" evidence="3">
    <location>
        <begin position="527"/>
        <end position="528"/>
    </location>
    <ligand>
        <name>FAD</name>
        <dbReference type="ChEBI" id="CHEBI:57692"/>
    </ligand>
</feature>
<comment type="caution">
    <text evidence="7">The sequence shown here is derived from an EMBL/GenBank/DDBJ whole genome shotgun (WGS) entry which is preliminary data.</text>
</comment>
<dbReference type="Pfam" id="PF00732">
    <property type="entry name" value="GMC_oxred_N"/>
    <property type="match status" value="1"/>
</dbReference>
<evidence type="ECO:0000256" key="4">
    <source>
        <dbReference type="RuleBase" id="RU003968"/>
    </source>
</evidence>
<dbReference type="PANTHER" id="PTHR11552">
    <property type="entry name" value="GLUCOSE-METHANOL-CHOLINE GMC OXIDOREDUCTASE"/>
    <property type="match status" value="1"/>
</dbReference>
<dbReference type="InterPro" id="IPR036188">
    <property type="entry name" value="FAD/NAD-bd_sf"/>
</dbReference>